<organism evidence="1 2">
    <name type="scientific">Intestinicryptomonas porci</name>
    <dbReference type="NCBI Taxonomy" id="2926320"/>
    <lineage>
        <taxon>Bacteria</taxon>
        <taxon>Pseudomonadati</taxon>
        <taxon>Verrucomicrobiota</taxon>
        <taxon>Opitutia</taxon>
        <taxon>Opitutales</taxon>
        <taxon>Intestinicryptomonaceae</taxon>
        <taxon>Intestinicryptomonas</taxon>
    </lineage>
</organism>
<protein>
    <submittedName>
        <fullName evidence="1">Uncharacterized protein</fullName>
    </submittedName>
</protein>
<dbReference type="PROSITE" id="PS51257">
    <property type="entry name" value="PROKAR_LIPOPROTEIN"/>
    <property type="match status" value="1"/>
</dbReference>
<gene>
    <name evidence="1" type="ORF">MOX91_07130</name>
</gene>
<name>A0ABU4WIU6_9BACT</name>
<comment type="caution">
    <text evidence="1">The sequence shown here is derived from an EMBL/GenBank/DDBJ whole genome shotgun (WGS) entry which is preliminary data.</text>
</comment>
<keyword evidence="2" id="KW-1185">Reference proteome</keyword>
<sequence length="66" mass="7612">MGRFFVLIIAFFLVSCESVEEDARNTPIGSVVSGKTKSVENYVERVKNQNRSENRDVWRPVSSERF</sequence>
<accession>A0ABU4WIU6</accession>
<reference evidence="1 2" key="1">
    <citation type="submission" date="2022-03" db="EMBL/GenBank/DDBJ databases">
        <title>Novel taxa within the pig intestine.</title>
        <authorList>
            <person name="Wylensek D."/>
            <person name="Bishof K."/>
            <person name="Afrizal A."/>
            <person name="Clavel T."/>
        </authorList>
    </citation>
    <scope>NUCLEOTIDE SEQUENCE [LARGE SCALE GENOMIC DNA]</scope>
    <source>
        <strain evidence="1 2">CLA-KB-P66</strain>
    </source>
</reference>
<evidence type="ECO:0000313" key="1">
    <source>
        <dbReference type="EMBL" id="MDX8415946.1"/>
    </source>
</evidence>
<dbReference type="EMBL" id="JALBUT010000007">
    <property type="protein sequence ID" value="MDX8415946.1"/>
    <property type="molecule type" value="Genomic_DNA"/>
</dbReference>
<proteinExistence type="predicted"/>
<evidence type="ECO:0000313" key="2">
    <source>
        <dbReference type="Proteomes" id="UP001275932"/>
    </source>
</evidence>
<dbReference type="Proteomes" id="UP001275932">
    <property type="component" value="Unassembled WGS sequence"/>
</dbReference>
<dbReference type="RefSeq" id="WP_370397399.1">
    <property type="nucleotide sequence ID" value="NZ_JALBUT010000007.1"/>
</dbReference>